<reference evidence="3 4" key="1">
    <citation type="submission" date="2019-12" db="EMBL/GenBank/DDBJ databases">
        <title>Snethiella sp. nov. sp. isolated from sea sand.</title>
        <authorList>
            <person name="Kim J."/>
            <person name="Jeong S.E."/>
            <person name="Jung H.S."/>
            <person name="Jeon C.O."/>
        </authorList>
    </citation>
    <scope>NUCLEOTIDE SEQUENCE [LARGE SCALE GENOMIC DNA]</scope>
    <source>
        <strain evidence="3 4">DP05</strain>
    </source>
</reference>
<keyword evidence="4" id="KW-1185">Reference proteome</keyword>
<dbReference type="Gene3D" id="3.40.50.1400">
    <property type="match status" value="2"/>
</dbReference>
<dbReference type="InterPro" id="IPR050963">
    <property type="entry name" value="Sirohydro_Cobaltochel/CbiX"/>
</dbReference>
<keyword evidence="1" id="KW-0479">Metal-binding</keyword>
<evidence type="ECO:0000256" key="2">
    <source>
        <dbReference type="ARBA" id="ARBA00023239"/>
    </source>
</evidence>
<gene>
    <name evidence="3" type="ORF">GQE98_00285</name>
</gene>
<dbReference type="Pfam" id="PF01903">
    <property type="entry name" value="CbiX"/>
    <property type="match status" value="2"/>
</dbReference>
<keyword evidence="2" id="KW-0456">Lyase</keyword>
<protein>
    <recommendedName>
        <fullName evidence="5">Cobalamin biosynthesis protein CbiX</fullName>
    </recommendedName>
</protein>
<name>A0A6L8W3P4_9PROT</name>
<proteinExistence type="predicted"/>
<dbReference type="AlphaFoldDB" id="A0A6L8W3P4"/>
<dbReference type="Proteomes" id="UP000476030">
    <property type="component" value="Unassembled WGS sequence"/>
</dbReference>
<dbReference type="RefSeq" id="WP_161313554.1">
    <property type="nucleotide sequence ID" value="NZ_WTUW01000001.1"/>
</dbReference>
<dbReference type="PANTHER" id="PTHR33542">
    <property type="entry name" value="SIROHYDROCHLORIN FERROCHELATASE, CHLOROPLASTIC"/>
    <property type="match status" value="1"/>
</dbReference>
<evidence type="ECO:0000256" key="1">
    <source>
        <dbReference type="ARBA" id="ARBA00022723"/>
    </source>
</evidence>
<dbReference type="SUPFAM" id="SSF53800">
    <property type="entry name" value="Chelatase"/>
    <property type="match status" value="1"/>
</dbReference>
<evidence type="ECO:0000313" key="3">
    <source>
        <dbReference type="EMBL" id="MZR29060.1"/>
    </source>
</evidence>
<dbReference type="EMBL" id="WTUW01000001">
    <property type="protein sequence ID" value="MZR29060.1"/>
    <property type="molecule type" value="Genomic_DNA"/>
</dbReference>
<dbReference type="GO" id="GO:0046872">
    <property type="term" value="F:metal ion binding"/>
    <property type="evidence" value="ECO:0007669"/>
    <property type="project" value="UniProtKB-KW"/>
</dbReference>
<organism evidence="3 4">
    <name type="scientific">Sneathiella litorea</name>
    <dbReference type="NCBI Taxonomy" id="2606216"/>
    <lineage>
        <taxon>Bacteria</taxon>
        <taxon>Pseudomonadati</taxon>
        <taxon>Pseudomonadota</taxon>
        <taxon>Alphaproteobacteria</taxon>
        <taxon>Sneathiellales</taxon>
        <taxon>Sneathiellaceae</taxon>
        <taxon>Sneathiella</taxon>
    </lineage>
</organism>
<dbReference type="PANTHER" id="PTHR33542:SF3">
    <property type="entry name" value="SIROHYDROCHLORIN FERROCHELATASE, CHLOROPLASTIC"/>
    <property type="match status" value="1"/>
</dbReference>
<dbReference type="GO" id="GO:0016829">
    <property type="term" value="F:lyase activity"/>
    <property type="evidence" value="ECO:0007669"/>
    <property type="project" value="UniProtKB-KW"/>
</dbReference>
<sequence>MPPTRPSVMIVAHGSSVSEDAQDAARQHALTLQQSNRYGRVDICFLVRGHTPPYLPSGEIFLLPFFMSNGYFVTQRIPELFELEEGYRIEPERKVLLCDALGIDPELAGIISTMAGDVCHEQGYSPSGIHLVLVAHGSEKSTASAEATFLQQQAVDRRGEFAKVSSTFLNQSPHLEEWLCEQPEKGPPIVLIGLFAADGPHASEDVPGAISTWRHRTGSKLPVHYAGAIGTRPEIVRLIQQSISRCAAKFR</sequence>
<dbReference type="InterPro" id="IPR002762">
    <property type="entry name" value="CbiX-like"/>
</dbReference>
<evidence type="ECO:0008006" key="5">
    <source>
        <dbReference type="Google" id="ProtNLM"/>
    </source>
</evidence>
<accession>A0A6L8W3P4</accession>
<evidence type="ECO:0000313" key="4">
    <source>
        <dbReference type="Proteomes" id="UP000476030"/>
    </source>
</evidence>
<comment type="caution">
    <text evidence="3">The sequence shown here is derived from an EMBL/GenBank/DDBJ whole genome shotgun (WGS) entry which is preliminary data.</text>
</comment>